<keyword evidence="7 9" id="KW-1133">Transmembrane helix</keyword>
<dbReference type="GO" id="GO:0005524">
    <property type="term" value="F:ATP binding"/>
    <property type="evidence" value="ECO:0007669"/>
    <property type="project" value="UniProtKB-KW"/>
</dbReference>
<proteinExistence type="predicted"/>
<evidence type="ECO:0000256" key="6">
    <source>
        <dbReference type="ARBA" id="ARBA00022840"/>
    </source>
</evidence>
<evidence type="ECO:0000259" key="11">
    <source>
        <dbReference type="PROSITE" id="PS50929"/>
    </source>
</evidence>
<keyword evidence="5" id="KW-0547">Nucleotide-binding</keyword>
<gene>
    <name evidence="12" type="ORF">HNP21_005278</name>
</gene>
<feature type="domain" description="ABC transmembrane type-1" evidence="11">
    <location>
        <begin position="44"/>
        <end position="333"/>
    </location>
</feature>
<dbReference type="Gene3D" id="1.20.1560.10">
    <property type="entry name" value="ABC transporter type 1, transmembrane domain"/>
    <property type="match status" value="1"/>
</dbReference>
<protein>
    <submittedName>
        <fullName evidence="12">ATP-binding cassette subfamily B protein</fullName>
    </submittedName>
</protein>
<dbReference type="PANTHER" id="PTHR43394:SF1">
    <property type="entry name" value="ATP-BINDING CASSETTE SUB-FAMILY B MEMBER 10, MITOCHONDRIAL"/>
    <property type="match status" value="1"/>
</dbReference>
<dbReference type="PANTHER" id="PTHR43394">
    <property type="entry name" value="ATP-DEPENDENT PERMEASE MDL1, MITOCHONDRIAL"/>
    <property type="match status" value="1"/>
</dbReference>
<dbReference type="AlphaFoldDB" id="A0A7W3NFQ8"/>
<evidence type="ECO:0000259" key="10">
    <source>
        <dbReference type="PROSITE" id="PS50893"/>
    </source>
</evidence>
<dbReference type="InterPro" id="IPR003593">
    <property type="entry name" value="AAA+_ATPase"/>
</dbReference>
<dbReference type="Gene3D" id="3.40.50.300">
    <property type="entry name" value="P-loop containing nucleotide triphosphate hydrolases"/>
    <property type="match status" value="1"/>
</dbReference>
<dbReference type="PROSITE" id="PS50893">
    <property type="entry name" value="ABC_TRANSPORTER_2"/>
    <property type="match status" value="1"/>
</dbReference>
<feature type="transmembrane region" description="Helical" evidence="9">
    <location>
        <begin position="190"/>
        <end position="207"/>
    </location>
</feature>
<evidence type="ECO:0000256" key="7">
    <source>
        <dbReference type="ARBA" id="ARBA00022989"/>
    </source>
</evidence>
<evidence type="ECO:0000256" key="8">
    <source>
        <dbReference type="ARBA" id="ARBA00023136"/>
    </source>
</evidence>
<evidence type="ECO:0000313" key="12">
    <source>
        <dbReference type="EMBL" id="MBA9042145.1"/>
    </source>
</evidence>
<dbReference type="GO" id="GO:0016887">
    <property type="term" value="F:ATP hydrolysis activity"/>
    <property type="evidence" value="ECO:0007669"/>
    <property type="project" value="InterPro"/>
</dbReference>
<dbReference type="InterPro" id="IPR039421">
    <property type="entry name" value="Type_1_exporter"/>
</dbReference>
<feature type="transmembrane region" description="Helical" evidence="9">
    <location>
        <begin position="276"/>
        <end position="294"/>
    </location>
</feature>
<dbReference type="GO" id="GO:0015421">
    <property type="term" value="F:ABC-type oligopeptide transporter activity"/>
    <property type="evidence" value="ECO:0007669"/>
    <property type="project" value="TreeGrafter"/>
</dbReference>
<dbReference type="EMBL" id="JACJHT010000009">
    <property type="protein sequence ID" value="MBA9042145.1"/>
    <property type="molecule type" value="Genomic_DNA"/>
</dbReference>
<keyword evidence="2" id="KW-0813">Transport</keyword>
<dbReference type="SMART" id="SM00382">
    <property type="entry name" value="AAA"/>
    <property type="match status" value="1"/>
</dbReference>
<feature type="transmembrane region" description="Helical" evidence="9">
    <location>
        <begin position="164"/>
        <end position="184"/>
    </location>
</feature>
<keyword evidence="4 9" id="KW-0812">Transmembrane</keyword>
<accession>A0A7W3NFQ8</accession>
<dbReference type="InterPro" id="IPR011527">
    <property type="entry name" value="ABC1_TM_dom"/>
</dbReference>
<dbReference type="InterPro" id="IPR017871">
    <property type="entry name" value="ABC_transporter-like_CS"/>
</dbReference>
<dbReference type="FunFam" id="3.40.50.300:FF:000221">
    <property type="entry name" value="Multidrug ABC transporter ATP-binding protein"/>
    <property type="match status" value="1"/>
</dbReference>
<sequence length="627" mass="72148">MKNTLDPTMENEKVSFVSILKSFRYWPSLFKLLWETHRGYFFCVLVLNFLNGLLPASLILAIKYLVNMVQNLYIQGYKDNYFYDILPFFIFFSVVTLLTSATGSILETHKQLYRNLLSNKINVKLIEKAKRLPYASFENPEVYNKLQRARQDSTYKPFAIFEELMGIVKGAITLISISIILMVWNWEFTLILILLPLISAWSIVNVGKEIFLVSHKRAEETRKQFYYYYLMTTDITVKEVKIFGLGSLLLRNYSDLFSKFYNQDRHLLLKKMRIDLSFQLISVIFVIFVQFMIVKDTIQGLIAIGSLIAYFQAVNTTQKTSNELMYMVFNMHQNNLYMTQLFSFLNVPESTDKPNVSEEKTLENVSSTEEGIQFLNVSFKYPGQENYTLKNVNFHIKPGETLALVGSNGSGKSTIVKLLTRLYTDYEGIILLNGKRIEDYQPQDWQDRISAIFQDFVRYELDVKENIGYGDYKRSNHLVAIQAAAKRSGALTMIDSLPDKMDTQLGKTFANGIQLSGGQWQRIAIARAYMRRASLYILDEPTAALDPAAEEEVFQDFQEIAQKSMGLFISHRYSTVKYADRIIVLDKGEVAEYGTHVELLDTNGIYARLFNLQAKSYIEASATQASS</sequence>
<dbReference type="InterPro" id="IPR027417">
    <property type="entry name" value="P-loop_NTPase"/>
</dbReference>
<dbReference type="SUPFAM" id="SSF52540">
    <property type="entry name" value="P-loop containing nucleoside triphosphate hydrolases"/>
    <property type="match status" value="1"/>
</dbReference>
<evidence type="ECO:0000256" key="4">
    <source>
        <dbReference type="ARBA" id="ARBA00022692"/>
    </source>
</evidence>
<comment type="caution">
    <text evidence="12">The sequence shown here is derived from an EMBL/GenBank/DDBJ whole genome shotgun (WGS) entry which is preliminary data.</text>
</comment>
<feature type="domain" description="ABC transporter" evidence="10">
    <location>
        <begin position="372"/>
        <end position="612"/>
    </location>
</feature>
<dbReference type="Pfam" id="PF00005">
    <property type="entry name" value="ABC_tran"/>
    <property type="match status" value="1"/>
</dbReference>
<evidence type="ECO:0000256" key="1">
    <source>
        <dbReference type="ARBA" id="ARBA00004651"/>
    </source>
</evidence>
<dbReference type="PROSITE" id="PS00211">
    <property type="entry name" value="ABC_TRANSPORTER_1"/>
    <property type="match status" value="1"/>
</dbReference>
<keyword evidence="3" id="KW-1003">Cell membrane</keyword>
<dbReference type="Proteomes" id="UP000543174">
    <property type="component" value="Unassembled WGS sequence"/>
</dbReference>
<name>A0A7W3NFQ8_PRIAR</name>
<evidence type="ECO:0000256" key="5">
    <source>
        <dbReference type="ARBA" id="ARBA00022741"/>
    </source>
</evidence>
<feature type="transmembrane region" description="Helical" evidence="9">
    <location>
        <begin position="40"/>
        <end position="65"/>
    </location>
</feature>
<dbReference type="InterPro" id="IPR003439">
    <property type="entry name" value="ABC_transporter-like_ATP-bd"/>
</dbReference>
<dbReference type="RefSeq" id="WP_013060077.1">
    <property type="nucleotide sequence ID" value="NZ_CP194351.1"/>
</dbReference>
<keyword evidence="6 12" id="KW-0067">ATP-binding</keyword>
<keyword evidence="8 9" id="KW-0472">Membrane</keyword>
<comment type="subcellular location">
    <subcellularLocation>
        <location evidence="1">Cell membrane</location>
        <topology evidence="1">Multi-pass membrane protein</topology>
    </subcellularLocation>
</comment>
<feature type="transmembrane region" description="Helical" evidence="9">
    <location>
        <begin position="85"/>
        <end position="106"/>
    </location>
</feature>
<dbReference type="GO" id="GO:0005886">
    <property type="term" value="C:plasma membrane"/>
    <property type="evidence" value="ECO:0007669"/>
    <property type="project" value="UniProtKB-SubCell"/>
</dbReference>
<evidence type="ECO:0000313" key="13">
    <source>
        <dbReference type="Proteomes" id="UP000543174"/>
    </source>
</evidence>
<organism evidence="12 13">
    <name type="scientific">Priestia aryabhattai</name>
    <name type="common">Bacillus aryabhattai</name>
    <dbReference type="NCBI Taxonomy" id="412384"/>
    <lineage>
        <taxon>Bacteria</taxon>
        <taxon>Bacillati</taxon>
        <taxon>Bacillota</taxon>
        <taxon>Bacilli</taxon>
        <taxon>Bacillales</taxon>
        <taxon>Bacillaceae</taxon>
        <taxon>Priestia</taxon>
    </lineage>
</organism>
<reference evidence="12" key="1">
    <citation type="submission" date="2020-08" db="EMBL/GenBank/DDBJ databases">
        <title>Functional genomics of gut bacteria from endangered species of beetles.</title>
        <authorList>
            <person name="Carlos-Shanley C."/>
        </authorList>
    </citation>
    <scope>NUCLEOTIDE SEQUENCE [LARGE SCALE GENOMIC DNA]</scope>
    <source>
        <strain evidence="12">S00060</strain>
    </source>
</reference>
<evidence type="ECO:0000256" key="3">
    <source>
        <dbReference type="ARBA" id="ARBA00022475"/>
    </source>
</evidence>
<dbReference type="SUPFAM" id="SSF90123">
    <property type="entry name" value="ABC transporter transmembrane region"/>
    <property type="match status" value="1"/>
</dbReference>
<evidence type="ECO:0000256" key="2">
    <source>
        <dbReference type="ARBA" id="ARBA00022448"/>
    </source>
</evidence>
<dbReference type="InterPro" id="IPR036640">
    <property type="entry name" value="ABC1_TM_sf"/>
</dbReference>
<dbReference type="PROSITE" id="PS50929">
    <property type="entry name" value="ABC_TM1F"/>
    <property type="match status" value="1"/>
</dbReference>
<keyword evidence="13" id="KW-1185">Reference proteome</keyword>
<evidence type="ECO:0000256" key="9">
    <source>
        <dbReference type="SAM" id="Phobius"/>
    </source>
</evidence>